<dbReference type="PANTHER" id="PTHR35789">
    <property type="entry name" value="SPORE GERMINATION PROTEIN B3"/>
    <property type="match status" value="1"/>
</dbReference>
<dbReference type="GO" id="GO:0016020">
    <property type="term" value="C:membrane"/>
    <property type="evidence" value="ECO:0007669"/>
    <property type="project" value="UniProtKB-SubCell"/>
</dbReference>
<evidence type="ECO:0000256" key="4">
    <source>
        <dbReference type="ARBA" id="ARBA00022729"/>
    </source>
</evidence>
<dbReference type="Proteomes" id="UP001304650">
    <property type="component" value="Chromosome"/>
</dbReference>
<reference evidence="10" key="1">
    <citation type="submission" date="2022-02" db="EMBL/GenBank/DDBJ databases">
        <title>Paenibacillus sp. MBLB1832 Whole Genome Shotgun Sequencing.</title>
        <authorList>
            <person name="Hwang C.Y."/>
            <person name="Cho E.-S."/>
            <person name="Seo M.-J."/>
        </authorList>
    </citation>
    <scope>NUCLEOTIDE SEQUENCE</scope>
    <source>
        <strain evidence="10">MBLB1832</strain>
    </source>
</reference>
<keyword evidence="3" id="KW-0309">Germination</keyword>
<evidence type="ECO:0000256" key="7">
    <source>
        <dbReference type="ARBA" id="ARBA00023288"/>
    </source>
</evidence>
<evidence type="ECO:0000256" key="6">
    <source>
        <dbReference type="ARBA" id="ARBA00023139"/>
    </source>
</evidence>
<dbReference type="InterPro" id="IPR046953">
    <property type="entry name" value="Spore_GerAC-like_C"/>
</dbReference>
<gene>
    <name evidence="10" type="ORF">MJB10_08370</name>
</gene>
<dbReference type="Pfam" id="PF05504">
    <property type="entry name" value="Spore_GerAC"/>
    <property type="match status" value="1"/>
</dbReference>
<keyword evidence="6" id="KW-0564">Palmitate</keyword>
<organism evidence="10 11">
    <name type="scientific">Paenibacillus roseopurpureus</name>
    <dbReference type="NCBI Taxonomy" id="2918901"/>
    <lineage>
        <taxon>Bacteria</taxon>
        <taxon>Bacillati</taxon>
        <taxon>Bacillota</taxon>
        <taxon>Bacilli</taxon>
        <taxon>Bacillales</taxon>
        <taxon>Paenibacillaceae</taxon>
        <taxon>Paenibacillus</taxon>
    </lineage>
</organism>
<feature type="domain" description="Spore germination GerAC-like C-terminal" evidence="8">
    <location>
        <begin position="226"/>
        <end position="389"/>
    </location>
</feature>
<dbReference type="InterPro" id="IPR057336">
    <property type="entry name" value="GerAC_N"/>
</dbReference>
<feature type="domain" description="Spore germination protein N-terminal" evidence="9">
    <location>
        <begin position="25"/>
        <end position="198"/>
    </location>
</feature>
<evidence type="ECO:0000256" key="5">
    <source>
        <dbReference type="ARBA" id="ARBA00023136"/>
    </source>
</evidence>
<dbReference type="NCBIfam" id="TIGR02887">
    <property type="entry name" value="spore_ger_x_C"/>
    <property type="match status" value="1"/>
</dbReference>
<dbReference type="EMBL" id="CP130319">
    <property type="protein sequence ID" value="WNR46093.1"/>
    <property type="molecule type" value="Genomic_DNA"/>
</dbReference>
<dbReference type="AlphaFoldDB" id="A0AA96LU44"/>
<evidence type="ECO:0000313" key="10">
    <source>
        <dbReference type="EMBL" id="WNR46093.1"/>
    </source>
</evidence>
<dbReference type="Pfam" id="PF25198">
    <property type="entry name" value="Spore_GerAC_N"/>
    <property type="match status" value="1"/>
</dbReference>
<keyword evidence="11" id="KW-1185">Reference proteome</keyword>
<dbReference type="Gene3D" id="3.30.300.210">
    <property type="entry name" value="Nutrient germinant receptor protein C, domain 3"/>
    <property type="match status" value="1"/>
</dbReference>
<comment type="similarity">
    <text evidence="2">Belongs to the GerABKC lipoprotein family.</text>
</comment>
<name>A0AA96LU44_9BACL</name>
<evidence type="ECO:0000259" key="9">
    <source>
        <dbReference type="Pfam" id="PF25198"/>
    </source>
</evidence>
<keyword evidence="4" id="KW-0732">Signal</keyword>
<keyword evidence="5" id="KW-0472">Membrane</keyword>
<evidence type="ECO:0000259" key="8">
    <source>
        <dbReference type="Pfam" id="PF05504"/>
    </source>
</evidence>
<keyword evidence="7" id="KW-0449">Lipoprotein</keyword>
<dbReference type="GO" id="GO:0009847">
    <property type="term" value="P:spore germination"/>
    <property type="evidence" value="ECO:0007669"/>
    <property type="project" value="InterPro"/>
</dbReference>
<comment type="subcellular location">
    <subcellularLocation>
        <location evidence="1">Membrane</location>
        <topology evidence="1">Lipid-anchor</topology>
    </subcellularLocation>
</comment>
<dbReference type="KEGG" id="proo:MJB10_08370"/>
<dbReference type="InterPro" id="IPR038501">
    <property type="entry name" value="Spore_GerAC_C_sf"/>
</dbReference>
<dbReference type="PANTHER" id="PTHR35789:SF1">
    <property type="entry name" value="SPORE GERMINATION PROTEIN B3"/>
    <property type="match status" value="1"/>
</dbReference>
<dbReference type="RefSeq" id="WP_314803418.1">
    <property type="nucleotide sequence ID" value="NZ_CP130319.1"/>
</dbReference>
<evidence type="ECO:0000256" key="1">
    <source>
        <dbReference type="ARBA" id="ARBA00004635"/>
    </source>
</evidence>
<evidence type="ECO:0000313" key="11">
    <source>
        <dbReference type="Proteomes" id="UP001304650"/>
    </source>
</evidence>
<protein>
    <submittedName>
        <fullName evidence="10">Ger(X)C family spore germination protein</fullName>
    </submittedName>
</protein>
<evidence type="ECO:0000256" key="3">
    <source>
        <dbReference type="ARBA" id="ARBA00022544"/>
    </source>
</evidence>
<accession>A0AA96LU44</accession>
<evidence type="ECO:0000256" key="2">
    <source>
        <dbReference type="ARBA" id="ARBA00007886"/>
    </source>
</evidence>
<sequence>MAAKRRVILLVMGVVLSEILTGCWNRKELNDLSVVIGMGIEMVNEEYLVTMQVVDTSQMSSNRKADRSPTLVISEQERTIYEAIRKITTKTSRKMYGAHLRLLILDEKVARKGIRDALDQILRDYEPRPDFYTVLSKKYSPREILSLVTPTEVLPAIELYRSLKLSEKVWAPTAAITIVELYQMLVKEGIEPVLTGLTIRGNSVKGSKMDNVKQPKSYAEYQFEDIGVFREDKFLGWLGESDSKAYNYIVNKVRNTVGKAACPNGSNEFVVEITKSKAKIKPEMRSGVPAVRIVLKTEGNIGELHCNVDLNKEEDFLQLQQAGKERLYQIVDQGIRHVQDDYGVDIFGFGIAFHHKFPKQWAVLKTNWNENFKKMPIDVELDYKLQKIGKTINSLENRLNRGVEEK</sequence>
<dbReference type="InterPro" id="IPR008844">
    <property type="entry name" value="Spore_GerAC-like"/>
</dbReference>
<proteinExistence type="inferred from homology"/>